<evidence type="ECO:0000313" key="2">
    <source>
        <dbReference type="Proteomes" id="UP000184111"/>
    </source>
</evidence>
<protein>
    <recommendedName>
        <fullName evidence="3">Ig-like domain-containing protein</fullName>
    </recommendedName>
</protein>
<keyword evidence="2" id="KW-1185">Reference proteome</keyword>
<dbReference type="STRING" id="310782.SAMN05216499_13063"/>
<reference evidence="1 2" key="1">
    <citation type="submission" date="2016-11" db="EMBL/GenBank/DDBJ databases">
        <authorList>
            <person name="Jaros S."/>
            <person name="Januszkiewicz K."/>
            <person name="Wedrychowicz H."/>
        </authorList>
    </citation>
    <scope>NUCLEOTIDE SEQUENCE [LARGE SCALE GENOMIC DNA]</scope>
    <source>
        <strain evidence="1 2">CGMCC 4.2025</strain>
    </source>
</reference>
<sequence>MFSVQTGVTLRPGDVVRFTCRAVDPQNRPLTWKMQTPDGARHDAGEGEHVEIVWHVEEKHIHNNAPLLLMVSSDGQHHRYGTAGWDGIVDFRYKVLPPVA</sequence>
<proteinExistence type="predicted"/>
<evidence type="ECO:0008006" key="3">
    <source>
        <dbReference type="Google" id="ProtNLM"/>
    </source>
</evidence>
<dbReference type="Proteomes" id="UP000184111">
    <property type="component" value="Unassembled WGS sequence"/>
</dbReference>
<accession>A0A1M7Q8P2</accession>
<name>A0A1M7Q8P2_9ACTN</name>
<dbReference type="AlphaFoldDB" id="A0A1M7Q8P2"/>
<evidence type="ECO:0000313" key="1">
    <source>
        <dbReference type="EMBL" id="SHN26860.1"/>
    </source>
</evidence>
<dbReference type="RefSeq" id="WP_143172621.1">
    <property type="nucleotide sequence ID" value="NZ_FRBI01000030.1"/>
</dbReference>
<organism evidence="1 2">
    <name type="scientific">Actinacidiphila paucisporea</name>
    <dbReference type="NCBI Taxonomy" id="310782"/>
    <lineage>
        <taxon>Bacteria</taxon>
        <taxon>Bacillati</taxon>
        <taxon>Actinomycetota</taxon>
        <taxon>Actinomycetes</taxon>
        <taxon>Kitasatosporales</taxon>
        <taxon>Streptomycetaceae</taxon>
        <taxon>Actinacidiphila</taxon>
    </lineage>
</organism>
<gene>
    <name evidence="1" type="ORF">SAMN05216499_13063</name>
</gene>
<dbReference type="OrthoDB" id="4981820at2"/>
<dbReference type="EMBL" id="FRBI01000030">
    <property type="protein sequence ID" value="SHN26860.1"/>
    <property type="molecule type" value="Genomic_DNA"/>
</dbReference>